<feature type="domain" description="IFT122 zinc ribbon" evidence="10">
    <location>
        <begin position="1008"/>
        <end position="1051"/>
    </location>
</feature>
<evidence type="ECO:0000313" key="13">
    <source>
        <dbReference type="Proteomes" id="UP000051952"/>
    </source>
</evidence>
<dbReference type="SUPFAM" id="SSF50978">
    <property type="entry name" value="WD40 repeat-like"/>
    <property type="match status" value="2"/>
</dbReference>
<evidence type="ECO:0000256" key="7">
    <source>
        <dbReference type="PROSITE-ProRule" id="PRU00221"/>
    </source>
</evidence>
<evidence type="ECO:0000256" key="6">
    <source>
        <dbReference type="ARBA" id="ARBA00023273"/>
    </source>
</evidence>
<keyword evidence="5" id="KW-0969">Cilium</keyword>
<protein>
    <recommendedName>
        <fullName evidence="2">Intraflagellar transport protein 122 homolog</fullName>
    </recommendedName>
</protein>
<dbReference type="OMA" id="GDSFDTW"/>
<dbReference type="PANTHER" id="PTHR12764">
    <property type="entry name" value="WD REPEAT DOMAIN-RELATED"/>
    <property type="match status" value="1"/>
</dbReference>
<dbReference type="GO" id="GO:0035721">
    <property type="term" value="P:intraciliary retrograde transport"/>
    <property type="evidence" value="ECO:0007669"/>
    <property type="project" value="TreeGrafter"/>
</dbReference>
<evidence type="ECO:0000256" key="2">
    <source>
        <dbReference type="ARBA" id="ARBA00019442"/>
    </source>
</evidence>
<dbReference type="AlphaFoldDB" id="A0A0S4J7A2"/>
<sequence length="1233" mass="138975">MRTQVRWTEKTLETEGVRAPVYDLCYSPSGDQVVVACGTRVAVYSAANGTVIHSLKGHKDTVYCVSYSADGKRFASGGADKTVIIWTQKGEGILKYAHNDSIQAIQYNPVTAQLASVTQSDYGLWSPDQKSVAKHKIPSKGLCCSWTSDGQVLAIGMLNGHVSLRYKGMEEKFVIKRTAPVWTLAFNPVREDGIDVLAVGSWDQRLSFYSAQGKQIGKDKELTCDPCCISYFSSGDYLLVAGGGPPSDHQAALHNKEGTFLVKVAECLDWVWAVRQRPKQFNITVGTNDGLIQGVEVSVTTVHSIYQDQYVYRDNMTEVVIQHLSTDKKSRVNCKDYVKKVAIYKDRLAVQLSDRIIIYELLADDQHELKVKEKERIRKKLECSLLCVTASNLILCQDRRLTSYDFTGNKRREWSMESVIRYIKVVGGLADREALLVGLKNGQIVKIFVDNSFPTQLVKLNVPVRCLDLSASRNKLAVVDENNLLQVYNLNSPNKELLFQENNATAVSWNSDYEDMLCFTGNNTLSIKTGNLPAFQQKLQGLVVGFKANKVFTLHFSTMSAIDVPHSHALYRYVERRDFEAAYRVACLGVTDGDWKMLGTHAMTHLQLEIARKAFIRIREVKFVELLNRIELERRQARGPSAGDDSLLLGDILAFQGKYHEAAKHFVKSGQEPKAIEMFCDMKMWLEAKQVCSNEEHIKELIRRQARWAEESQDYSEAAQFYLAAGDFARAIRMMGEAGAIDKLVDVCRTLPKSDTALIAECGTYFRKHNALQYALEAYEKIGDARALLQIHVEMNMWKEAFRLLDRFPMFAAEVYVPWAGWLAQNDRFEEAQEAFKIAKRPREARHMMEMLAANSVVCRKFNDAAFYFYKLALECGQMAEGEAAPSQEEIGRRIKRHREYVRRAIMYYAYHTVYKYVSQPCPFEPVSVFNTAKCLLALTQDSEDIPLGIAKVDVLFTLARLSSALDMNRTARTIYEKLQQVVLPVPIMEQLDVETLVCRGRPFQDKDELLDMCYRCGQTVPVLTTGGDRCPSCNHPFMRSMRSFDSLPLVEFVIANDLSDETAENLLLHGIGKKAGPNDNLSGKKAGGADVMTLENGHLDAIVEAQMVIGDDLPQSAGGNSRDPFYAQLSNIMRPGRPKGEYLPFMANLDILRQFRSDEVFIVKQGNGNLPIQNKYYRVMVAGVGITLCPGCQLFFHDEEYELEYMKGNGCAVCRYKKEAKLTATEEMMLGN</sequence>
<evidence type="ECO:0000313" key="12">
    <source>
        <dbReference type="EMBL" id="CUG87361.1"/>
    </source>
</evidence>
<reference evidence="13" key="1">
    <citation type="submission" date="2015-09" db="EMBL/GenBank/DDBJ databases">
        <authorList>
            <consortium name="Pathogen Informatics"/>
        </authorList>
    </citation>
    <scope>NUCLEOTIDE SEQUENCE [LARGE SCALE GENOMIC DNA]</scope>
    <source>
        <strain evidence="13">Lake Konstanz</strain>
    </source>
</reference>
<evidence type="ECO:0000256" key="4">
    <source>
        <dbReference type="ARBA" id="ARBA00022737"/>
    </source>
</evidence>
<feature type="repeat" description="WD" evidence="7">
    <location>
        <begin position="55"/>
        <end position="86"/>
    </location>
</feature>
<dbReference type="PROSITE" id="PS50294">
    <property type="entry name" value="WD_REPEATS_REGION"/>
    <property type="match status" value="1"/>
</dbReference>
<evidence type="ECO:0000256" key="5">
    <source>
        <dbReference type="ARBA" id="ARBA00023069"/>
    </source>
</evidence>
<evidence type="ECO:0000259" key="9">
    <source>
        <dbReference type="Pfam" id="PF23381"/>
    </source>
</evidence>
<dbReference type="InterPro" id="IPR056838">
    <property type="entry name" value="Zn_ribbon_IFT122"/>
</dbReference>
<dbReference type="InterPro" id="IPR056153">
    <property type="entry name" value="Beta-prop_IFT122_1st"/>
</dbReference>
<keyword evidence="6" id="KW-0966">Cell projection</keyword>
<feature type="domain" description="IFT122 second beta-propeller" evidence="8">
    <location>
        <begin position="303"/>
        <end position="559"/>
    </location>
</feature>
<name>A0A0S4J7A2_BODSA</name>
<feature type="domain" description="IFT122 first beta-propeller" evidence="9">
    <location>
        <begin position="21"/>
        <end position="189"/>
    </location>
</feature>
<keyword evidence="4" id="KW-0677">Repeat</keyword>
<keyword evidence="3 7" id="KW-0853">WD repeat</keyword>
<dbReference type="GO" id="GO:0061512">
    <property type="term" value="P:protein localization to cilium"/>
    <property type="evidence" value="ECO:0007669"/>
    <property type="project" value="TreeGrafter"/>
</dbReference>
<dbReference type="InterPro" id="IPR036322">
    <property type="entry name" value="WD40_repeat_dom_sf"/>
</dbReference>
<keyword evidence="13" id="KW-1185">Reference proteome</keyword>
<evidence type="ECO:0000256" key="1">
    <source>
        <dbReference type="ARBA" id="ARBA00004138"/>
    </source>
</evidence>
<proteinExistence type="predicted"/>
<dbReference type="OrthoDB" id="10255582at2759"/>
<dbReference type="Gene3D" id="2.130.10.10">
    <property type="entry name" value="YVTN repeat-like/Quinoprotein amine dehydrogenase"/>
    <property type="match status" value="2"/>
</dbReference>
<comment type="subcellular location">
    <subcellularLocation>
        <location evidence="1">Cell projection</location>
        <location evidence="1">Cilium</location>
    </subcellularLocation>
</comment>
<dbReference type="InterPro" id="IPR015943">
    <property type="entry name" value="WD40/YVTN_repeat-like_dom_sf"/>
</dbReference>
<evidence type="ECO:0000256" key="3">
    <source>
        <dbReference type="ARBA" id="ARBA00022574"/>
    </source>
</evidence>
<accession>A0A0S4J7A2</accession>
<dbReference type="Pfam" id="PF23377">
    <property type="entry name" value="Beta-prop_IFT122_2nd"/>
    <property type="match status" value="1"/>
</dbReference>
<evidence type="ECO:0000259" key="8">
    <source>
        <dbReference type="Pfam" id="PF23377"/>
    </source>
</evidence>
<dbReference type="InterPro" id="IPR039857">
    <property type="entry name" value="Ift122/121"/>
</dbReference>
<dbReference type="PANTHER" id="PTHR12764:SF4">
    <property type="entry name" value="INTRAFLAGELLAR TRANSPORT PROTEIN 122 HOMOLOG"/>
    <property type="match status" value="1"/>
</dbReference>
<dbReference type="EMBL" id="CYKH01001501">
    <property type="protein sequence ID" value="CUG87361.1"/>
    <property type="molecule type" value="Genomic_DNA"/>
</dbReference>
<dbReference type="VEuPathDB" id="TriTrypDB:BSAL_09750"/>
<feature type="domain" description="IFT122 first beta-propeller" evidence="9">
    <location>
        <begin position="191"/>
        <end position="293"/>
    </location>
</feature>
<evidence type="ECO:0000259" key="10">
    <source>
        <dbReference type="Pfam" id="PF25144"/>
    </source>
</evidence>
<gene>
    <name evidence="12" type="ORF">BSAL_09750</name>
</gene>
<dbReference type="Gene3D" id="1.25.40.470">
    <property type="match status" value="1"/>
</dbReference>
<dbReference type="InterPro" id="IPR001680">
    <property type="entry name" value="WD40_rpt"/>
</dbReference>
<feature type="domain" description="Intraflagellar transport protein 122 homolog TPR" evidence="11">
    <location>
        <begin position="567"/>
        <end position="954"/>
    </location>
</feature>
<dbReference type="InterPro" id="IPR056152">
    <property type="entry name" value="Beta-prop_IFT122_2nd"/>
</dbReference>
<dbReference type="InterPro" id="IPR057411">
    <property type="entry name" value="TPR_IFT122"/>
</dbReference>
<dbReference type="GO" id="GO:0030991">
    <property type="term" value="C:intraciliary transport particle A"/>
    <property type="evidence" value="ECO:0007669"/>
    <property type="project" value="TreeGrafter"/>
</dbReference>
<dbReference type="Pfam" id="PF25143">
    <property type="entry name" value="Zn_ribbon_IFT122_C"/>
    <property type="match status" value="1"/>
</dbReference>
<dbReference type="PROSITE" id="PS50082">
    <property type="entry name" value="WD_REPEATS_2"/>
    <property type="match status" value="1"/>
</dbReference>
<evidence type="ECO:0000259" key="11">
    <source>
        <dbReference type="Pfam" id="PF25295"/>
    </source>
</evidence>
<dbReference type="GO" id="GO:0097730">
    <property type="term" value="C:non-motile cilium"/>
    <property type="evidence" value="ECO:0007669"/>
    <property type="project" value="TreeGrafter"/>
</dbReference>
<dbReference type="GO" id="GO:1905515">
    <property type="term" value="P:non-motile cilium assembly"/>
    <property type="evidence" value="ECO:0007669"/>
    <property type="project" value="TreeGrafter"/>
</dbReference>
<dbReference type="Proteomes" id="UP000051952">
    <property type="component" value="Unassembled WGS sequence"/>
</dbReference>
<dbReference type="SMART" id="SM00320">
    <property type="entry name" value="WD40"/>
    <property type="match status" value="6"/>
</dbReference>
<dbReference type="FunFam" id="1.25.40.470:FF:000029">
    <property type="entry name" value="Intraflagellar transport protein 122"/>
    <property type="match status" value="1"/>
</dbReference>
<organism evidence="12 13">
    <name type="scientific">Bodo saltans</name>
    <name type="common">Flagellated protozoan</name>
    <dbReference type="NCBI Taxonomy" id="75058"/>
    <lineage>
        <taxon>Eukaryota</taxon>
        <taxon>Discoba</taxon>
        <taxon>Euglenozoa</taxon>
        <taxon>Kinetoplastea</taxon>
        <taxon>Metakinetoplastina</taxon>
        <taxon>Eubodonida</taxon>
        <taxon>Bodonidae</taxon>
        <taxon>Bodo</taxon>
    </lineage>
</organism>
<dbReference type="Pfam" id="PF25295">
    <property type="entry name" value="TPR_IFT122"/>
    <property type="match status" value="1"/>
</dbReference>
<dbReference type="Pfam" id="PF25144">
    <property type="entry name" value="Zn_ribbon_IFT122"/>
    <property type="match status" value="1"/>
</dbReference>
<dbReference type="Pfam" id="PF23381">
    <property type="entry name" value="Beta-prop_IFT122_1st"/>
    <property type="match status" value="2"/>
</dbReference>